<comment type="caution">
    <text evidence="2">The sequence shown here is derived from an EMBL/GenBank/DDBJ whole genome shotgun (WGS) entry which is preliminary data.</text>
</comment>
<reference evidence="2 3" key="1">
    <citation type="journal article" date="2021" name="Elife">
        <title>Chloroplast acquisition without the gene transfer in kleptoplastic sea slugs, Plakobranchus ocellatus.</title>
        <authorList>
            <person name="Maeda T."/>
            <person name="Takahashi S."/>
            <person name="Yoshida T."/>
            <person name="Shimamura S."/>
            <person name="Takaki Y."/>
            <person name="Nagai Y."/>
            <person name="Toyoda A."/>
            <person name="Suzuki Y."/>
            <person name="Arimoto A."/>
            <person name="Ishii H."/>
            <person name="Satoh N."/>
            <person name="Nishiyama T."/>
            <person name="Hasebe M."/>
            <person name="Maruyama T."/>
            <person name="Minagawa J."/>
            <person name="Obokata J."/>
            <person name="Shigenobu S."/>
        </authorList>
    </citation>
    <scope>NUCLEOTIDE SEQUENCE [LARGE SCALE GENOMIC DNA]</scope>
</reference>
<protein>
    <recommendedName>
        <fullName evidence="4">Secreted protein</fullName>
    </recommendedName>
</protein>
<dbReference type="Proteomes" id="UP000735302">
    <property type="component" value="Unassembled WGS sequence"/>
</dbReference>
<sequence>MRTAMNVRVMRIAGILASISGAGLCQGYTHFAHCLSFAFTYWILLSVKGRNAHCDCKLCFHGTLPDCSDCDGHYDEQHSSQSILLTTSKRKKCWPQLVEVAVATQA</sequence>
<dbReference type="EMBL" id="BLXT01004163">
    <property type="protein sequence ID" value="GFO10406.1"/>
    <property type="molecule type" value="Genomic_DNA"/>
</dbReference>
<dbReference type="AlphaFoldDB" id="A0AAV4AGV3"/>
<keyword evidence="3" id="KW-1185">Reference proteome</keyword>
<feature type="chain" id="PRO_5043797480" description="Secreted protein" evidence="1">
    <location>
        <begin position="28"/>
        <end position="106"/>
    </location>
</feature>
<evidence type="ECO:0000256" key="1">
    <source>
        <dbReference type="SAM" id="SignalP"/>
    </source>
</evidence>
<evidence type="ECO:0000313" key="3">
    <source>
        <dbReference type="Proteomes" id="UP000735302"/>
    </source>
</evidence>
<evidence type="ECO:0000313" key="2">
    <source>
        <dbReference type="EMBL" id="GFO10406.1"/>
    </source>
</evidence>
<accession>A0AAV4AGV3</accession>
<proteinExistence type="predicted"/>
<keyword evidence="1" id="KW-0732">Signal</keyword>
<organism evidence="2 3">
    <name type="scientific">Plakobranchus ocellatus</name>
    <dbReference type="NCBI Taxonomy" id="259542"/>
    <lineage>
        <taxon>Eukaryota</taxon>
        <taxon>Metazoa</taxon>
        <taxon>Spiralia</taxon>
        <taxon>Lophotrochozoa</taxon>
        <taxon>Mollusca</taxon>
        <taxon>Gastropoda</taxon>
        <taxon>Heterobranchia</taxon>
        <taxon>Euthyneura</taxon>
        <taxon>Panpulmonata</taxon>
        <taxon>Sacoglossa</taxon>
        <taxon>Placobranchoidea</taxon>
        <taxon>Plakobranchidae</taxon>
        <taxon>Plakobranchus</taxon>
    </lineage>
</organism>
<evidence type="ECO:0008006" key="4">
    <source>
        <dbReference type="Google" id="ProtNLM"/>
    </source>
</evidence>
<feature type="signal peptide" evidence="1">
    <location>
        <begin position="1"/>
        <end position="27"/>
    </location>
</feature>
<gene>
    <name evidence="2" type="ORF">PoB_003691100</name>
</gene>
<name>A0AAV4AGV3_9GAST</name>